<sequence length="732" mass="79968">MRAVLLVAANVKDRAQNPDIDDMEISQYSNEELGLEEDEDFAHFEPDDLDPEGREMRLEDFYSVKDGTPDSLIYELYSDDVYGPPAVVLAGFRAEEFAMVRAILDSAGGHAVKVIPVKDELLYEKMSTAIRLPEPDWEAARPEGWTRGGAWGSQRTILFSGMKLAAQAALVELLEEAGLPPVCAALAVEEDADKQLGTVLAEAVQAQRSRRNPHRDIWEELDRSAKELPDVEDFLKRRVQEIQQDVEAGNLENIIVRDDIDSEGGDMTLAEIQKRLGDEDDDDETNVASGPVTDIELDIEASRQHREAAQEAAEALDVQTPQVLASREAEQPGSLGASVKEFGDAPSEQQPAAGTSSSRPREGVPLQEAHAPLRRPRSDDRVELRDSALNDSLTTAEGQALLQSLGSSERSQSDVDEEKEARMQQVQQQAQSAGKFFMDSLARNAGLAADPDMQPSESPEVQQSLDMIDAIAEGRELDVPQPFSSGAPSWQEDSTADTDAASAQQEVPAEELSVDEADAGQPSIKLVDNLEDGEKTAQKIMSDLDKTFDKLRQETDKDKVTEALRTEAWEPTKDALKAALACGIPAEDLKRFIDEEAAERKRDAESWATSWANMPPMLPTEEERAAAAARTGSAAHDIFSPMPIDRHTGQQQQPSQASEHAEPDTQQVSAQEERGASGDPGSGDMGESDAAVSSKSGTMTKKELHAFAERRKLDYKRLLADAEAQGIMLADE</sequence>
<feature type="compositionally biased region" description="Polar residues" evidence="1">
    <location>
        <begin position="455"/>
        <end position="465"/>
    </location>
</feature>
<feature type="compositionally biased region" description="Polar residues" evidence="1">
    <location>
        <begin position="389"/>
        <end position="410"/>
    </location>
</feature>
<dbReference type="PANTHER" id="PTHR35732">
    <property type="entry name" value="OS10G0545100 PROTEIN"/>
    <property type="match status" value="1"/>
</dbReference>
<dbReference type="PANTHER" id="PTHR35732:SF1">
    <property type="entry name" value="OS10G0545100 PROTEIN"/>
    <property type="match status" value="1"/>
</dbReference>
<evidence type="ECO:0000313" key="3">
    <source>
        <dbReference type="Proteomes" id="UP001491310"/>
    </source>
</evidence>
<organism evidence="2 3">
    <name type="scientific">Coccomyxa subellipsoidea</name>
    <dbReference type="NCBI Taxonomy" id="248742"/>
    <lineage>
        <taxon>Eukaryota</taxon>
        <taxon>Viridiplantae</taxon>
        <taxon>Chlorophyta</taxon>
        <taxon>core chlorophytes</taxon>
        <taxon>Trebouxiophyceae</taxon>
        <taxon>Trebouxiophyceae incertae sedis</taxon>
        <taxon>Coccomyxaceae</taxon>
        <taxon>Coccomyxa</taxon>
    </lineage>
</organism>
<gene>
    <name evidence="2" type="ORF">WJX75_001186</name>
</gene>
<reference evidence="2 3" key="1">
    <citation type="journal article" date="2024" name="Nat. Commun.">
        <title>Phylogenomics reveals the evolutionary origins of lichenization in chlorophyte algae.</title>
        <authorList>
            <person name="Puginier C."/>
            <person name="Libourel C."/>
            <person name="Otte J."/>
            <person name="Skaloud P."/>
            <person name="Haon M."/>
            <person name="Grisel S."/>
            <person name="Petersen M."/>
            <person name="Berrin J.G."/>
            <person name="Delaux P.M."/>
            <person name="Dal Grande F."/>
            <person name="Keller J."/>
        </authorList>
    </citation>
    <scope>NUCLEOTIDE SEQUENCE [LARGE SCALE GENOMIC DNA]</scope>
    <source>
        <strain evidence="2 3">SAG 216-7</strain>
    </source>
</reference>
<feature type="region of interest" description="Disordered" evidence="1">
    <location>
        <begin position="303"/>
        <end position="533"/>
    </location>
</feature>
<feature type="region of interest" description="Disordered" evidence="1">
    <location>
        <begin position="598"/>
        <end position="703"/>
    </location>
</feature>
<comment type="caution">
    <text evidence="2">The sequence shown here is derived from an EMBL/GenBank/DDBJ whole genome shotgun (WGS) entry which is preliminary data.</text>
</comment>
<feature type="region of interest" description="Disordered" evidence="1">
    <location>
        <begin position="275"/>
        <end position="294"/>
    </location>
</feature>
<name>A0ABR2YIT7_9CHLO</name>
<keyword evidence="3" id="KW-1185">Reference proteome</keyword>
<feature type="compositionally biased region" description="Basic and acidic residues" evidence="1">
    <location>
        <begin position="376"/>
        <end position="388"/>
    </location>
</feature>
<evidence type="ECO:0000256" key="1">
    <source>
        <dbReference type="SAM" id="MobiDB-lite"/>
    </source>
</evidence>
<evidence type="ECO:0000313" key="2">
    <source>
        <dbReference type="EMBL" id="KAK9906395.1"/>
    </source>
</evidence>
<protein>
    <submittedName>
        <fullName evidence="2">Uncharacterized protein</fullName>
    </submittedName>
</protein>
<accession>A0ABR2YIT7</accession>
<feature type="compositionally biased region" description="Polar residues" evidence="1">
    <location>
        <begin position="347"/>
        <end position="358"/>
    </location>
</feature>
<feature type="compositionally biased region" description="Polar residues" evidence="1">
    <location>
        <begin position="649"/>
        <end position="670"/>
    </location>
</feature>
<dbReference type="EMBL" id="JALJOT010000010">
    <property type="protein sequence ID" value="KAK9906395.1"/>
    <property type="molecule type" value="Genomic_DNA"/>
</dbReference>
<proteinExistence type="predicted"/>
<feature type="compositionally biased region" description="Acidic residues" evidence="1">
    <location>
        <begin position="508"/>
        <end position="518"/>
    </location>
</feature>
<dbReference type="Proteomes" id="UP001491310">
    <property type="component" value="Unassembled WGS sequence"/>
</dbReference>
<feature type="compositionally biased region" description="Low complexity" evidence="1">
    <location>
        <begin position="491"/>
        <end position="506"/>
    </location>
</feature>